<dbReference type="EMBL" id="HBFQ01039809">
    <property type="protein sequence ID" value="CAD8853875.1"/>
    <property type="molecule type" value="Transcribed_RNA"/>
</dbReference>
<organism evidence="7">
    <name type="scientific">Noctiluca scintillans</name>
    <name type="common">Sea sparkle</name>
    <name type="synonym">Red tide dinoflagellate</name>
    <dbReference type="NCBI Taxonomy" id="2966"/>
    <lineage>
        <taxon>Eukaryota</taxon>
        <taxon>Sar</taxon>
        <taxon>Alveolata</taxon>
        <taxon>Dinophyceae</taxon>
        <taxon>Noctilucales</taxon>
        <taxon>Noctilucaceae</taxon>
        <taxon>Noctiluca</taxon>
    </lineage>
</organism>
<dbReference type="AlphaFoldDB" id="A0A7S1F9L2"/>
<feature type="transmembrane region" description="Helical" evidence="6">
    <location>
        <begin position="91"/>
        <end position="108"/>
    </location>
</feature>
<name>A0A7S1F9L2_NOCSC</name>
<evidence type="ECO:0000256" key="6">
    <source>
        <dbReference type="SAM" id="Phobius"/>
    </source>
</evidence>
<protein>
    <recommendedName>
        <fullName evidence="8">Major facilitator superfamily (MFS) profile domain-containing protein</fullName>
    </recommendedName>
</protein>
<dbReference type="InterPro" id="IPR050930">
    <property type="entry name" value="MFS_Vesicular_Transporter"/>
</dbReference>
<feature type="transmembrane region" description="Helical" evidence="6">
    <location>
        <begin position="186"/>
        <end position="212"/>
    </location>
</feature>
<evidence type="ECO:0000313" key="7">
    <source>
        <dbReference type="EMBL" id="CAD8853875.1"/>
    </source>
</evidence>
<dbReference type="GO" id="GO:0022857">
    <property type="term" value="F:transmembrane transporter activity"/>
    <property type="evidence" value="ECO:0007669"/>
    <property type="project" value="InterPro"/>
</dbReference>
<accession>A0A7S1F9L2</accession>
<feature type="transmembrane region" description="Helical" evidence="6">
    <location>
        <begin position="157"/>
        <end position="174"/>
    </location>
</feature>
<evidence type="ECO:0000256" key="1">
    <source>
        <dbReference type="ARBA" id="ARBA00004141"/>
    </source>
</evidence>
<feature type="transmembrane region" description="Helical" evidence="6">
    <location>
        <begin position="265"/>
        <end position="286"/>
    </location>
</feature>
<evidence type="ECO:0000256" key="4">
    <source>
        <dbReference type="ARBA" id="ARBA00022989"/>
    </source>
</evidence>
<keyword evidence="5 6" id="KW-0472">Membrane</keyword>
<feature type="transmembrane region" description="Helical" evidence="6">
    <location>
        <begin position="233"/>
        <end position="253"/>
    </location>
</feature>
<dbReference type="GO" id="GO:0016020">
    <property type="term" value="C:membrane"/>
    <property type="evidence" value="ECO:0007669"/>
    <property type="project" value="UniProtKB-SubCell"/>
</dbReference>
<feature type="transmembrane region" description="Helical" evidence="6">
    <location>
        <begin position="40"/>
        <end position="61"/>
    </location>
</feature>
<dbReference type="InterPro" id="IPR011701">
    <property type="entry name" value="MFS"/>
</dbReference>
<proteinExistence type="predicted"/>
<keyword evidence="2" id="KW-0813">Transport</keyword>
<keyword evidence="3 6" id="KW-0812">Transmembrane</keyword>
<dbReference type="PANTHER" id="PTHR23506:SF23">
    <property type="entry name" value="GH10249P"/>
    <property type="match status" value="1"/>
</dbReference>
<feature type="transmembrane region" description="Helical" evidence="6">
    <location>
        <begin position="12"/>
        <end position="34"/>
    </location>
</feature>
<evidence type="ECO:0000256" key="3">
    <source>
        <dbReference type="ARBA" id="ARBA00022692"/>
    </source>
</evidence>
<dbReference type="InterPro" id="IPR036259">
    <property type="entry name" value="MFS_trans_sf"/>
</dbReference>
<dbReference type="PANTHER" id="PTHR23506">
    <property type="entry name" value="GH10249P"/>
    <property type="match status" value="1"/>
</dbReference>
<evidence type="ECO:0000256" key="2">
    <source>
        <dbReference type="ARBA" id="ARBA00022448"/>
    </source>
</evidence>
<gene>
    <name evidence="7" type="ORF">NSCI0253_LOCUS28226</name>
</gene>
<dbReference type="Pfam" id="PF07690">
    <property type="entry name" value="MFS_1"/>
    <property type="match status" value="1"/>
</dbReference>
<evidence type="ECO:0000256" key="5">
    <source>
        <dbReference type="ARBA" id="ARBA00023136"/>
    </source>
</evidence>
<comment type="subcellular location">
    <subcellularLocation>
        <location evidence="1">Membrane</location>
        <topology evidence="1">Multi-pass membrane protein</topology>
    </subcellularLocation>
</comment>
<dbReference type="Gene3D" id="1.20.1250.20">
    <property type="entry name" value="MFS general substrate transporter like domains"/>
    <property type="match status" value="2"/>
</dbReference>
<feature type="transmembrane region" description="Helical" evidence="6">
    <location>
        <begin position="128"/>
        <end position="150"/>
    </location>
</feature>
<dbReference type="SUPFAM" id="SSF103473">
    <property type="entry name" value="MFS general substrate transporter"/>
    <property type="match status" value="1"/>
</dbReference>
<reference evidence="7" key="1">
    <citation type="submission" date="2021-01" db="EMBL/GenBank/DDBJ databases">
        <authorList>
            <person name="Corre E."/>
            <person name="Pelletier E."/>
            <person name="Niang G."/>
            <person name="Scheremetjew M."/>
            <person name="Finn R."/>
            <person name="Kale V."/>
            <person name="Holt S."/>
            <person name="Cochrane G."/>
            <person name="Meng A."/>
            <person name="Brown T."/>
            <person name="Cohen L."/>
        </authorList>
    </citation>
    <scope>NUCLEOTIDE SEQUENCE</scope>
</reference>
<sequence length="311" mass="31928">MRSAPPERVGEALGYVEAARGLGLLIGPLLGGILFRVGGYWAPGVASGTIILAVGLLSLTLPTPGVSGGTGTGTGAGGGVGFRELCGTLRILTNLVMTSIMFLSFSFLDPILAPYLEAPPYNLTSPFVGLMFTFCTVPYIITSVTVAPIARKAGETGFVVIGRILLGSLFLLLGPSHFLPFLPQKVYLFAGTMALFGVVIGGVMVPGQTLMANDATKIRGPNTVVPTEEFSDALSALTMVACTGGSIAGPLIAGGLTEVTDFQTATTILAFFVMGLAVVSAPILCWRKSPSGLGEGLIDNESGEARTVPLG</sequence>
<keyword evidence="4 6" id="KW-1133">Transmembrane helix</keyword>
<evidence type="ECO:0008006" key="8">
    <source>
        <dbReference type="Google" id="ProtNLM"/>
    </source>
</evidence>